<dbReference type="Proteomes" id="UP000509658">
    <property type="component" value="Chromosome"/>
</dbReference>
<protein>
    <submittedName>
        <fullName evidence="1">Uncharacterized protein</fullName>
    </submittedName>
</protein>
<evidence type="ECO:0000313" key="1">
    <source>
        <dbReference type="EMBL" id="QKQ27811.1"/>
    </source>
</evidence>
<dbReference type="AlphaFoldDB" id="A0A6N0I001"/>
<organism evidence="1 2">
    <name type="scientific">Candidatus Reidiella endopervernicosa</name>
    <dbReference type="NCBI Taxonomy" id="2738883"/>
    <lineage>
        <taxon>Bacteria</taxon>
        <taxon>Pseudomonadati</taxon>
        <taxon>Pseudomonadota</taxon>
        <taxon>Gammaproteobacteria</taxon>
        <taxon>Candidatus Reidiella</taxon>
    </lineage>
</organism>
<dbReference type="RefSeq" id="WP_174673583.1">
    <property type="nucleotide sequence ID" value="NZ_CP054491.1"/>
</dbReference>
<dbReference type="KEGG" id="rev:HUE57_17125"/>
<name>A0A6N0I001_9GAMM</name>
<keyword evidence="2" id="KW-1185">Reference proteome</keyword>
<gene>
    <name evidence="1" type="ORF">HUE57_17125</name>
</gene>
<evidence type="ECO:0000313" key="2">
    <source>
        <dbReference type="Proteomes" id="UP000509658"/>
    </source>
</evidence>
<sequence length="106" mass="11913">MAEYPYWNEDELIASDDHPTLLAIGDSWCWYPINNLLNPINNLLNLHSTDYHAISSAPTAPAQKISPNPIYWKLSVRISAGRVVMAKPSKRPLSQAAEMILPAKRE</sequence>
<accession>A0A6N0I001</accession>
<proteinExistence type="predicted"/>
<reference evidence="1 2" key="1">
    <citation type="submission" date="2020-05" db="EMBL/GenBank/DDBJ databases">
        <title>Horizontal transmission and recombination maintain forever young bacterial symbiont genomes.</title>
        <authorList>
            <person name="Russell S.L."/>
            <person name="Pepper-Tunick E."/>
            <person name="Svedberg J."/>
            <person name="Byrne A."/>
            <person name="Ruelas Castillo J."/>
            <person name="Vollmers C."/>
            <person name="Beinart R.A."/>
            <person name="Corbett-Detig R."/>
        </authorList>
    </citation>
    <scope>NUCLEOTIDE SEQUENCE [LARGE SCALE GENOMIC DNA]</scope>
    <source>
        <strain evidence="1">Santa_Monica_outfall</strain>
    </source>
</reference>
<dbReference type="EMBL" id="CP054491">
    <property type="protein sequence ID" value="QKQ27811.1"/>
    <property type="molecule type" value="Genomic_DNA"/>
</dbReference>